<sequence length="285" mass="32179">MRGTYRLKLLYRSLRQRWLEAAAERAVASFPRISDKQPHGLGTPLIVTLTSFPPRFAMLGKTLKSLLDQETRADGVMLWLAHDDIEHLPADVLALKDHGLEIRGCDDTRSYKKLIPALAERPGATFVTADDDVYYPPEWLTGLVETAKKYPEDVIGTRAHMAEVGENGELTTYADWELATDAQLPRKANDRLFPTGVGGILYPPGSLHPDVMDEAQFKALCPNGDDIWFFWMARKAGRQHRRTKAWFDIVEWPTENRISLSDDNYLGDGNDRQIKAMEQALGMLP</sequence>
<gene>
    <name evidence="1" type="ORF">HUO12_00330</name>
</gene>
<dbReference type="EMBL" id="JABWTA010000001">
    <property type="protein sequence ID" value="NVE93337.1"/>
    <property type="molecule type" value="Genomic_DNA"/>
</dbReference>
<proteinExistence type="predicted"/>
<evidence type="ECO:0000313" key="2">
    <source>
        <dbReference type="Proteomes" id="UP000546031"/>
    </source>
</evidence>
<organism evidence="1 2">
    <name type="scientific">Altererythrobacter lutimaris</name>
    <dbReference type="NCBI Taxonomy" id="2743979"/>
    <lineage>
        <taxon>Bacteria</taxon>
        <taxon>Pseudomonadati</taxon>
        <taxon>Pseudomonadota</taxon>
        <taxon>Alphaproteobacteria</taxon>
        <taxon>Sphingomonadales</taxon>
        <taxon>Erythrobacteraceae</taxon>
        <taxon>Altererythrobacter</taxon>
    </lineage>
</organism>
<comment type="caution">
    <text evidence="1">The sequence shown here is derived from an EMBL/GenBank/DDBJ whole genome shotgun (WGS) entry which is preliminary data.</text>
</comment>
<keyword evidence="1" id="KW-0808">Transferase</keyword>
<keyword evidence="2" id="KW-1185">Reference proteome</keyword>
<dbReference type="InterPro" id="IPR029044">
    <property type="entry name" value="Nucleotide-diphossugar_trans"/>
</dbReference>
<evidence type="ECO:0000313" key="1">
    <source>
        <dbReference type="EMBL" id="NVE93337.1"/>
    </source>
</evidence>
<protein>
    <submittedName>
        <fullName evidence="1">Glycosyltransferase family 2 protein</fullName>
    </submittedName>
</protein>
<dbReference type="RefSeq" id="WP_176271712.1">
    <property type="nucleotide sequence ID" value="NZ_JABWTA010000001.1"/>
</dbReference>
<accession>A0A850H2H3</accession>
<dbReference type="SUPFAM" id="SSF53448">
    <property type="entry name" value="Nucleotide-diphospho-sugar transferases"/>
    <property type="match status" value="1"/>
</dbReference>
<dbReference type="AlphaFoldDB" id="A0A850H2H3"/>
<name>A0A850H2H3_9SPHN</name>
<dbReference type="Proteomes" id="UP000546031">
    <property type="component" value="Unassembled WGS sequence"/>
</dbReference>
<dbReference type="GO" id="GO:0016740">
    <property type="term" value="F:transferase activity"/>
    <property type="evidence" value="ECO:0007669"/>
    <property type="project" value="UniProtKB-KW"/>
</dbReference>
<reference evidence="1 2" key="1">
    <citation type="submission" date="2020-06" db="EMBL/GenBank/DDBJ databases">
        <title>Altererythrobacter lutimaris sp. nov., a marine bacterium isolated from a tidal flat.</title>
        <authorList>
            <person name="Kim D."/>
            <person name="Yoo Y."/>
            <person name="Kim J.-J."/>
        </authorList>
    </citation>
    <scope>NUCLEOTIDE SEQUENCE [LARGE SCALE GENOMIC DNA]</scope>
    <source>
        <strain evidence="1 2">JGD-16</strain>
    </source>
</reference>